<gene>
    <name evidence="2" type="ORF">PXEA_LOCUS19418</name>
</gene>
<evidence type="ECO:0000256" key="1">
    <source>
        <dbReference type="SAM" id="MobiDB-lite"/>
    </source>
</evidence>
<dbReference type="Proteomes" id="UP000784294">
    <property type="component" value="Unassembled WGS sequence"/>
</dbReference>
<dbReference type="EMBL" id="CAAALY010077317">
    <property type="protein sequence ID" value="VEL25978.1"/>
    <property type="molecule type" value="Genomic_DNA"/>
</dbReference>
<dbReference type="AlphaFoldDB" id="A0A448X283"/>
<reference evidence="2" key="1">
    <citation type="submission" date="2018-11" db="EMBL/GenBank/DDBJ databases">
        <authorList>
            <consortium name="Pathogen Informatics"/>
        </authorList>
    </citation>
    <scope>NUCLEOTIDE SEQUENCE</scope>
</reference>
<sequence length="183" mass="21476">MPIDNWSRGIRRRLLVERIYKSLHQTLSIEMEVSTSEQFVNFSSTPPFRVKNEGEPNMHAQLRDLSHHQSSSEMLTLREQRLMDELLTARQELACLRRSNSLVEPETGASTSSTGTDQLYRRQSQMTRQQHQQQQQHQERFSAGSTSTTMTSDFHRRYQSQSDLHPTGYLKDYTFIHILLHIR</sequence>
<proteinExistence type="predicted"/>
<evidence type="ECO:0000313" key="2">
    <source>
        <dbReference type="EMBL" id="VEL25978.1"/>
    </source>
</evidence>
<keyword evidence="3" id="KW-1185">Reference proteome</keyword>
<accession>A0A448X283</accession>
<organism evidence="2 3">
    <name type="scientific">Protopolystoma xenopodis</name>
    <dbReference type="NCBI Taxonomy" id="117903"/>
    <lineage>
        <taxon>Eukaryota</taxon>
        <taxon>Metazoa</taxon>
        <taxon>Spiralia</taxon>
        <taxon>Lophotrochozoa</taxon>
        <taxon>Platyhelminthes</taxon>
        <taxon>Monogenea</taxon>
        <taxon>Polyopisthocotylea</taxon>
        <taxon>Polystomatidea</taxon>
        <taxon>Polystomatidae</taxon>
        <taxon>Protopolystoma</taxon>
    </lineage>
</organism>
<name>A0A448X283_9PLAT</name>
<feature type="region of interest" description="Disordered" evidence="1">
    <location>
        <begin position="101"/>
        <end position="150"/>
    </location>
</feature>
<feature type="compositionally biased region" description="Polar residues" evidence="1">
    <location>
        <begin position="101"/>
        <end position="128"/>
    </location>
</feature>
<comment type="caution">
    <text evidence="2">The sequence shown here is derived from an EMBL/GenBank/DDBJ whole genome shotgun (WGS) entry which is preliminary data.</text>
</comment>
<protein>
    <submittedName>
        <fullName evidence="2">Uncharacterized protein</fullName>
    </submittedName>
</protein>
<evidence type="ECO:0000313" key="3">
    <source>
        <dbReference type="Proteomes" id="UP000784294"/>
    </source>
</evidence>